<dbReference type="GO" id="GO:0050566">
    <property type="term" value="F:asparaginyl-tRNA synthase (glutamine-hydrolyzing) activity"/>
    <property type="evidence" value="ECO:0007669"/>
    <property type="project" value="UniProtKB-EC"/>
</dbReference>
<keyword evidence="4" id="KW-1185">Reference proteome</keyword>
<protein>
    <submittedName>
        <fullName evidence="3">Aspartyl-tRNA(Asn)/glutamyl-tRNA(Gln) amidotransferase subunit A</fullName>
        <ecNumber evidence="3">6.3.5.6</ecNumber>
        <ecNumber evidence="3">6.3.5.7</ecNumber>
    </submittedName>
</protein>
<proteinExistence type="inferred from homology"/>
<dbReference type="Gene3D" id="3.90.1300.10">
    <property type="entry name" value="Amidase signature (AS) domain"/>
    <property type="match status" value="1"/>
</dbReference>
<dbReference type="EC" id="6.3.5.6" evidence="3"/>
<dbReference type="PANTHER" id="PTHR11895:SF7">
    <property type="entry name" value="GLUTAMYL-TRNA(GLN) AMIDOTRANSFERASE SUBUNIT A, MITOCHONDRIAL"/>
    <property type="match status" value="1"/>
</dbReference>
<dbReference type="SUPFAM" id="SSF75304">
    <property type="entry name" value="Amidase signature (AS) enzymes"/>
    <property type="match status" value="1"/>
</dbReference>
<keyword evidence="3" id="KW-0808">Transferase</keyword>
<dbReference type="OrthoDB" id="9811471at2"/>
<comment type="similarity">
    <text evidence="1">Belongs to the amidase family.</text>
</comment>
<dbReference type="PANTHER" id="PTHR11895">
    <property type="entry name" value="TRANSAMIDASE"/>
    <property type="match status" value="1"/>
</dbReference>
<evidence type="ECO:0000313" key="4">
    <source>
        <dbReference type="Proteomes" id="UP000525923"/>
    </source>
</evidence>
<keyword evidence="3" id="KW-0436">Ligase</keyword>
<name>A0A7W8CRF6_9BACL</name>
<dbReference type="EC" id="6.3.5.7" evidence="3"/>
<dbReference type="InterPro" id="IPR036928">
    <property type="entry name" value="AS_sf"/>
</dbReference>
<dbReference type="GO" id="GO:0016740">
    <property type="term" value="F:transferase activity"/>
    <property type="evidence" value="ECO:0007669"/>
    <property type="project" value="UniProtKB-KW"/>
</dbReference>
<dbReference type="InterPro" id="IPR020556">
    <property type="entry name" value="Amidase_CS"/>
</dbReference>
<feature type="domain" description="Amidase" evidence="2">
    <location>
        <begin position="25"/>
        <end position="438"/>
    </location>
</feature>
<evidence type="ECO:0000256" key="1">
    <source>
        <dbReference type="ARBA" id="ARBA00009199"/>
    </source>
</evidence>
<accession>A0A7W8CRF6</accession>
<dbReference type="GO" id="GO:0050567">
    <property type="term" value="F:glutaminyl-tRNA synthase (glutamine-hydrolyzing) activity"/>
    <property type="evidence" value="ECO:0007669"/>
    <property type="project" value="UniProtKB-EC"/>
</dbReference>
<dbReference type="RefSeq" id="WP_135502040.1">
    <property type="nucleotide sequence ID" value="NZ_JACHHE010000004.1"/>
</dbReference>
<comment type="caution">
    <text evidence="3">The sequence shown here is derived from an EMBL/GenBank/DDBJ whole genome shotgun (WGS) entry which is preliminary data.</text>
</comment>
<gene>
    <name evidence="3" type="ORF">HNQ44_001728</name>
</gene>
<dbReference type="AlphaFoldDB" id="A0A7W8CRF6"/>
<dbReference type="EMBL" id="JACHHE010000004">
    <property type="protein sequence ID" value="MBB5180300.1"/>
    <property type="molecule type" value="Genomic_DNA"/>
</dbReference>
<dbReference type="InterPro" id="IPR000120">
    <property type="entry name" value="Amidase"/>
</dbReference>
<dbReference type="Pfam" id="PF01425">
    <property type="entry name" value="Amidase"/>
    <property type="match status" value="1"/>
</dbReference>
<reference evidence="3 4" key="1">
    <citation type="submission" date="2020-08" db="EMBL/GenBank/DDBJ databases">
        <title>Genomic Encyclopedia of Type Strains, Phase IV (KMG-IV): sequencing the most valuable type-strain genomes for metagenomic binning, comparative biology and taxonomic classification.</title>
        <authorList>
            <person name="Goeker M."/>
        </authorList>
    </citation>
    <scope>NUCLEOTIDE SEQUENCE [LARGE SCALE GENOMIC DNA]</scope>
    <source>
        <strain evidence="3 4">DSM 15895</strain>
    </source>
</reference>
<organism evidence="3 4">
    <name type="scientific">Planococcus koreensis</name>
    <dbReference type="NCBI Taxonomy" id="112331"/>
    <lineage>
        <taxon>Bacteria</taxon>
        <taxon>Bacillati</taxon>
        <taxon>Bacillota</taxon>
        <taxon>Bacilli</taxon>
        <taxon>Bacillales</taxon>
        <taxon>Caryophanaceae</taxon>
        <taxon>Planococcus</taxon>
    </lineage>
</organism>
<sequence>MENVLNLSITELAALYRQKQVSPVEVVKLSFERQEKIGKALNAFITVAEDSALRQAKKAEEAFLANKPSHLLAGIPYSAKDLFYTEGIRTTCASPILKDFVPDYSATAVSKLDAAGAIMLGKTNMLEFAYGIVHPDFGKTNNPWDLSKTSGGSSGGSAAAVASGIGYFSLGSDTGGSIRIPASYCGVAGLKPTRGLVSLHGVFPLSGSLDHAGPIARNALDAALVLEVIAGFDPQDPHSLTGGSGEVDISNFSALDAKHVGVLPERLLRGLTPDVARVYKETLQHVRSLGWHIDEVEIEGWARMEDIIMAVLLPEAAQIHQQWLGRKEEYATMTYRQIEQGMEAKAVDYLNGQRDLKRFTSAVSTLFNTFDLLLMPTVSFAALAEDPVIGSEEDEMLFTGPFNISGHPAVSVNMGFTADGLPVGMQLAAPHFQDIELLRAAHQLETMRSARMPSFD</sequence>
<dbReference type="PROSITE" id="PS00571">
    <property type="entry name" value="AMIDASES"/>
    <property type="match status" value="1"/>
</dbReference>
<dbReference type="Proteomes" id="UP000525923">
    <property type="component" value="Unassembled WGS sequence"/>
</dbReference>
<evidence type="ECO:0000259" key="2">
    <source>
        <dbReference type="Pfam" id="PF01425"/>
    </source>
</evidence>
<evidence type="ECO:0000313" key="3">
    <source>
        <dbReference type="EMBL" id="MBB5180300.1"/>
    </source>
</evidence>
<dbReference type="InterPro" id="IPR023631">
    <property type="entry name" value="Amidase_dom"/>
</dbReference>